<name>A0AAN4VXU5_9BACT</name>
<accession>A0AAN4VXU5</accession>
<sequence>MKRSKIIFIVFAILFFAALLWVSYDISTRTTWPGSKGQLKERIKEQLQEDETDSSQTEDGQK</sequence>
<evidence type="ECO:0000313" key="4">
    <source>
        <dbReference type="Proteomes" id="UP001310022"/>
    </source>
</evidence>
<proteinExistence type="predicted"/>
<evidence type="ECO:0000256" key="2">
    <source>
        <dbReference type="SAM" id="Phobius"/>
    </source>
</evidence>
<evidence type="ECO:0000256" key="1">
    <source>
        <dbReference type="SAM" id="MobiDB-lite"/>
    </source>
</evidence>
<dbReference type="EMBL" id="BQKE01000001">
    <property type="protein sequence ID" value="GJM60827.1"/>
    <property type="molecule type" value="Genomic_DNA"/>
</dbReference>
<keyword evidence="2" id="KW-0812">Transmembrane</keyword>
<keyword evidence="2" id="KW-0472">Membrane</keyword>
<gene>
    <name evidence="3" type="ORF">PEDI_13790</name>
</gene>
<protein>
    <submittedName>
        <fullName evidence="3">Uncharacterized protein</fullName>
    </submittedName>
</protein>
<feature type="region of interest" description="Disordered" evidence="1">
    <location>
        <begin position="29"/>
        <end position="62"/>
    </location>
</feature>
<keyword evidence="4" id="KW-1185">Reference proteome</keyword>
<comment type="caution">
    <text evidence="3">The sequence shown here is derived from an EMBL/GenBank/DDBJ whole genome shotgun (WGS) entry which is preliminary data.</text>
</comment>
<dbReference type="RefSeq" id="WP_053404720.1">
    <property type="nucleotide sequence ID" value="NZ_BQKE01000001.1"/>
</dbReference>
<dbReference type="AlphaFoldDB" id="A0AAN4VXU5"/>
<feature type="compositionally biased region" description="Basic and acidic residues" evidence="1">
    <location>
        <begin position="38"/>
        <end position="47"/>
    </location>
</feature>
<evidence type="ECO:0000313" key="3">
    <source>
        <dbReference type="EMBL" id="GJM60827.1"/>
    </source>
</evidence>
<reference evidence="3 4" key="1">
    <citation type="submission" date="2021-12" db="EMBL/GenBank/DDBJ databases">
        <title>Genome sequencing of bacteria with rrn-lacking chromosome and rrn-plasmid.</title>
        <authorList>
            <person name="Anda M."/>
            <person name="Iwasaki W."/>
        </authorList>
    </citation>
    <scope>NUCLEOTIDE SEQUENCE [LARGE SCALE GENOMIC DNA]</scope>
    <source>
        <strain evidence="3 4">NBRC 15940</strain>
    </source>
</reference>
<dbReference type="Proteomes" id="UP001310022">
    <property type="component" value="Unassembled WGS sequence"/>
</dbReference>
<keyword evidence="2" id="KW-1133">Transmembrane helix</keyword>
<organism evidence="3 4">
    <name type="scientific">Persicobacter diffluens</name>
    <dbReference type="NCBI Taxonomy" id="981"/>
    <lineage>
        <taxon>Bacteria</taxon>
        <taxon>Pseudomonadati</taxon>
        <taxon>Bacteroidota</taxon>
        <taxon>Cytophagia</taxon>
        <taxon>Cytophagales</taxon>
        <taxon>Persicobacteraceae</taxon>
        <taxon>Persicobacter</taxon>
    </lineage>
</organism>
<feature type="transmembrane region" description="Helical" evidence="2">
    <location>
        <begin position="7"/>
        <end position="24"/>
    </location>
</feature>